<dbReference type="EMBL" id="BAABCV010000002">
    <property type="protein sequence ID" value="GAA4088383.1"/>
    <property type="molecule type" value="Genomic_DNA"/>
</dbReference>
<dbReference type="InterPro" id="IPR040807">
    <property type="entry name" value="DUF5522"/>
</dbReference>
<name>A0ABP7WIE9_9SPHI</name>
<gene>
    <name evidence="1" type="ORF">GCM10022392_07000</name>
</gene>
<evidence type="ECO:0000313" key="2">
    <source>
        <dbReference type="Proteomes" id="UP001500841"/>
    </source>
</evidence>
<reference evidence="2" key="1">
    <citation type="journal article" date="2019" name="Int. J. Syst. Evol. Microbiol.">
        <title>The Global Catalogue of Microorganisms (GCM) 10K type strain sequencing project: providing services to taxonomists for standard genome sequencing and annotation.</title>
        <authorList>
            <consortium name="The Broad Institute Genomics Platform"/>
            <consortium name="The Broad Institute Genome Sequencing Center for Infectious Disease"/>
            <person name="Wu L."/>
            <person name="Ma J."/>
        </authorList>
    </citation>
    <scope>NUCLEOTIDE SEQUENCE [LARGE SCALE GENOMIC DNA]</scope>
    <source>
        <strain evidence="2">JCM 17085</strain>
    </source>
</reference>
<dbReference type="RefSeq" id="WP_345101060.1">
    <property type="nucleotide sequence ID" value="NZ_BAABCV010000002.1"/>
</dbReference>
<comment type="caution">
    <text evidence="1">The sequence shown here is derived from an EMBL/GenBank/DDBJ whole genome shotgun (WGS) entry which is preliminary data.</text>
</comment>
<evidence type="ECO:0000313" key="1">
    <source>
        <dbReference type="EMBL" id="GAA4088383.1"/>
    </source>
</evidence>
<sequence length="52" mass="6104">MKEGEDYYINENGLWVLTEAYHLKRGFCCESGCKHCPWKYGKNQDDANSEKN</sequence>
<accession>A0ABP7WIE9</accession>
<keyword evidence="2" id="KW-1185">Reference proteome</keyword>
<dbReference type="Proteomes" id="UP001500841">
    <property type="component" value="Unassembled WGS sequence"/>
</dbReference>
<protein>
    <submittedName>
        <fullName evidence="1">Uncharacterized protein</fullName>
    </submittedName>
</protein>
<dbReference type="Pfam" id="PF17653">
    <property type="entry name" value="DUF5522"/>
    <property type="match status" value="1"/>
</dbReference>
<organism evidence="1 2">
    <name type="scientific">Mucilaginibacter panaciglaebae</name>
    <dbReference type="NCBI Taxonomy" id="502331"/>
    <lineage>
        <taxon>Bacteria</taxon>
        <taxon>Pseudomonadati</taxon>
        <taxon>Bacteroidota</taxon>
        <taxon>Sphingobacteriia</taxon>
        <taxon>Sphingobacteriales</taxon>
        <taxon>Sphingobacteriaceae</taxon>
        <taxon>Mucilaginibacter</taxon>
    </lineage>
</organism>
<proteinExistence type="predicted"/>